<dbReference type="EMBL" id="JAMZEG020000002">
    <property type="protein sequence ID" value="MDE8603482.1"/>
    <property type="molecule type" value="Genomic_DNA"/>
</dbReference>
<dbReference type="Gene3D" id="3.40.30.10">
    <property type="entry name" value="Glutaredoxin"/>
    <property type="match status" value="1"/>
</dbReference>
<dbReference type="PROSITE" id="PS50404">
    <property type="entry name" value="GST_NTER"/>
    <property type="match status" value="1"/>
</dbReference>
<proteinExistence type="predicted"/>
<feature type="domain" description="GST N-terminal" evidence="1">
    <location>
        <begin position="5"/>
        <end position="83"/>
    </location>
</feature>
<dbReference type="PROSITE" id="PS50405">
    <property type="entry name" value="GST_CTER"/>
    <property type="match status" value="1"/>
</dbReference>
<dbReference type="SFLD" id="SFLDG00358">
    <property type="entry name" value="Main_(cytGST)"/>
    <property type="match status" value="1"/>
</dbReference>
<dbReference type="InterPro" id="IPR004045">
    <property type="entry name" value="Glutathione_S-Trfase_N"/>
</dbReference>
<dbReference type="SUPFAM" id="SSF47616">
    <property type="entry name" value="GST C-terminal domain-like"/>
    <property type="match status" value="1"/>
</dbReference>
<dbReference type="PANTHER" id="PTHR43968">
    <property type="match status" value="1"/>
</dbReference>
<dbReference type="SUPFAM" id="SSF52833">
    <property type="entry name" value="Thioredoxin-like"/>
    <property type="match status" value="1"/>
</dbReference>
<dbReference type="InterPro" id="IPR010987">
    <property type="entry name" value="Glutathione-S-Trfase_C-like"/>
</dbReference>
<evidence type="ECO:0000259" key="1">
    <source>
        <dbReference type="PROSITE" id="PS50404"/>
    </source>
</evidence>
<dbReference type="InterPro" id="IPR040079">
    <property type="entry name" value="Glutathione_S-Trfase"/>
</dbReference>
<protein>
    <submittedName>
        <fullName evidence="3">Glutathione S-transferase family protein</fullName>
    </submittedName>
</protein>
<name>A0ABT5WFM0_9GAMM</name>
<dbReference type="InterPro" id="IPR050983">
    <property type="entry name" value="GST_Omega/HSP26"/>
</dbReference>
<sequence length="226" mass="25569">MPTQPDLELISFKLCPFVQRTAIVAQEKSVDLKVTYIDLKNKPDWFHNVSPFGKVPVLRVGDKAVFESSVIMEYFDDITEDSLRPQNSLTHAINRSWIEFGSELIMDQFNYLRSETNSQLEQMRSKYESSLAKLEAALVHEPFFNGTDFCLIDAAFAPIFKRQDILTSISGENPISQFPKVLNWGKHLSEKSSVQASLPTDFEKIFISTFGGMGGVLFSQELLTEG</sequence>
<comment type="caution">
    <text evidence="3">The sequence shown here is derived from an EMBL/GenBank/DDBJ whole genome shotgun (WGS) entry which is preliminary data.</text>
</comment>
<dbReference type="InterPro" id="IPR036249">
    <property type="entry name" value="Thioredoxin-like_sf"/>
</dbReference>
<dbReference type="Proteomes" id="UP001139522">
    <property type="component" value="Unassembled WGS sequence"/>
</dbReference>
<dbReference type="SFLD" id="SFLDS00019">
    <property type="entry name" value="Glutathione_Transferase_(cytos"/>
    <property type="match status" value="1"/>
</dbReference>
<feature type="domain" description="GST C-terminal" evidence="2">
    <location>
        <begin position="87"/>
        <end position="206"/>
    </location>
</feature>
<evidence type="ECO:0000313" key="4">
    <source>
        <dbReference type="Proteomes" id="UP001139522"/>
    </source>
</evidence>
<dbReference type="PANTHER" id="PTHR43968:SF6">
    <property type="entry name" value="GLUTATHIONE S-TRANSFERASE OMEGA"/>
    <property type="match status" value="1"/>
</dbReference>
<reference evidence="3" key="1">
    <citation type="submission" date="2023-01" db="EMBL/GenBank/DDBJ databases">
        <title>Psychroserpens sp. MSW6 and Marinomonas sp. RSW2, isolated from seawater.</title>
        <authorList>
            <person name="Kristyanto S."/>
            <person name="Jung J."/>
            <person name="Kim J.M."/>
            <person name="Jeon C.O."/>
        </authorList>
    </citation>
    <scope>NUCLEOTIDE SEQUENCE</scope>
    <source>
        <strain evidence="3">RSW2</strain>
    </source>
</reference>
<dbReference type="RefSeq" id="WP_255895963.1">
    <property type="nucleotide sequence ID" value="NZ_JAMZEG020000002.1"/>
</dbReference>
<organism evidence="3 4">
    <name type="scientific">Marinomonas maritima</name>
    <dbReference type="NCBI Taxonomy" id="2940935"/>
    <lineage>
        <taxon>Bacteria</taxon>
        <taxon>Pseudomonadati</taxon>
        <taxon>Pseudomonadota</taxon>
        <taxon>Gammaproteobacteria</taxon>
        <taxon>Oceanospirillales</taxon>
        <taxon>Oceanospirillaceae</taxon>
        <taxon>Marinomonas</taxon>
    </lineage>
</organism>
<accession>A0ABT5WFM0</accession>
<evidence type="ECO:0000313" key="3">
    <source>
        <dbReference type="EMBL" id="MDE8603482.1"/>
    </source>
</evidence>
<dbReference type="Pfam" id="PF13409">
    <property type="entry name" value="GST_N_2"/>
    <property type="match status" value="1"/>
</dbReference>
<dbReference type="CDD" id="cd00299">
    <property type="entry name" value="GST_C_family"/>
    <property type="match status" value="1"/>
</dbReference>
<dbReference type="Gene3D" id="1.20.1050.10">
    <property type="match status" value="1"/>
</dbReference>
<dbReference type="InterPro" id="IPR036282">
    <property type="entry name" value="Glutathione-S-Trfase_C_sf"/>
</dbReference>
<keyword evidence="4" id="KW-1185">Reference proteome</keyword>
<gene>
    <name evidence="3" type="ORF">M3I01_011225</name>
</gene>
<evidence type="ECO:0000259" key="2">
    <source>
        <dbReference type="PROSITE" id="PS50405"/>
    </source>
</evidence>